<dbReference type="PANTHER" id="PTHR45911:SF4">
    <property type="entry name" value="MULTIPLE C2 AND TRANSMEMBRANE DOMAIN-CONTAINING PROTEIN"/>
    <property type="match status" value="1"/>
</dbReference>
<name>A0A7S2A4M6_TRICV</name>
<organism evidence="5">
    <name type="scientific">Trieres chinensis</name>
    <name type="common">Marine centric diatom</name>
    <name type="synonym">Odontella sinensis</name>
    <dbReference type="NCBI Taxonomy" id="1514140"/>
    <lineage>
        <taxon>Eukaryota</taxon>
        <taxon>Sar</taxon>
        <taxon>Stramenopiles</taxon>
        <taxon>Ochrophyta</taxon>
        <taxon>Bacillariophyta</taxon>
        <taxon>Mediophyceae</taxon>
        <taxon>Biddulphiophycidae</taxon>
        <taxon>Eupodiscales</taxon>
        <taxon>Parodontellaceae</taxon>
        <taxon>Trieres</taxon>
    </lineage>
</organism>
<dbReference type="SMART" id="SM00239">
    <property type="entry name" value="C2"/>
    <property type="match status" value="1"/>
</dbReference>
<dbReference type="InterPro" id="IPR038286">
    <property type="entry name" value="IPK_sf"/>
</dbReference>
<accession>A0A7S2A4M6</accession>
<dbReference type="Gene3D" id="2.60.40.150">
    <property type="entry name" value="C2 domain"/>
    <property type="match status" value="2"/>
</dbReference>
<sequence>MATKPDPQDSAERTDVDPTLFVLPAQRLGVSGGTAPFFALQLRDPPPGKSADRYIGKDLSHATDEFDFYEKILRLRQAAEDDRESWVGPNRALLPLLEYAFEYAGVLTAQEATDESDGGANEEKTIDLLVMGNLRSGKQKLRMLDLKMGHLTAQGGWQGKTHIRAARQNVMDAATNSTTEGFRLEGFDGMPDAIKSRLETADVLKLMGEKPSPEMMKKVARKAMQVMKGDSILSHFTDVHLDGYDNIDISEIGTERYTPTELAEIVLHQTTKQLLGLAVACHGAPFPQKWIGSSIALGYDAGTLPRRSPSSEEALRASVLCHVFDWGRSELNTHETYDAMTEVEKEDRKKFWGYYCSGVDRLALCSARAYWNRFGNTGGWSTVTFQVKDYDSISADDFMGEATVAVSPTKTGQCLLKGGLLGKASMGTLSYSIEWHDAPDESRLKGWWRVHVGQGTGLPIKDHLTKSSDPYCLVYARSSGGKFKFHQTTKTIEKNLNPTWDESFDLPVARSESPLKQEFSVLGIDDFTDPKVLKQVLNDDVDKSSFSSWSSRLEKSARSLSED</sequence>
<evidence type="ECO:0000256" key="3">
    <source>
        <dbReference type="SAM" id="MobiDB-lite"/>
    </source>
</evidence>
<dbReference type="PROSITE" id="PS50004">
    <property type="entry name" value="C2"/>
    <property type="match status" value="1"/>
</dbReference>
<dbReference type="InterPro" id="IPR035892">
    <property type="entry name" value="C2_domain_sf"/>
</dbReference>
<dbReference type="EMBL" id="HBGO01033176">
    <property type="protein sequence ID" value="CAD9357845.1"/>
    <property type="molecule type" value="Transcribed_RNA"/>
</dbReference>
<feature type="region of interest" description="Disordered" evidence="3">
    <location>
        <begin position="542"/>
        <end position="563"/>
    </location>
</feature>
<proteinExistence type="predicted"/>
<gene>
    <name evidence="5" type="ORF">OSIN01602_LOCUS19139</name>
</gene>
<keyword evidence="2" id="KW-0106">Calcium</keyword>
<dbReference type="PANTHER" id="PTHR45911">
    <property type="entry name" value="C2 DOMAIN-CONTAINING PROTEIN"/>
    <property type="match status" value="1"/>
</dbReference>
<keyword evidence="1" id="KW-0479">Metal-binding</keyword>
<evidence type="ECO:0000256" key="2">
    <source>
        <dbReference type="ARBA" id="ARBA00022837"/>
    </source>
</evidence>
<evidence type="ECO:0000259" key="4">
    <source>
        <dbReference type="PROSITE" id="PS50004"/>
    </source>
</evidence>
<dbReference type="Pfam" id="PF00168">
    <property type="entry name" value="C2"/>
    <property type="match status" value="2"/>
</dbReference>
<dbReference type="Gene3D" id="3.30.470.160">
    <property type="entry name" value="Inositol polyphosphate kinase"/>
    <property type="match status" value="1"/>
</dbReference>
<dbReference type="CDD" id="cd00030">
    <property type="entry name" value="C2"/>
    <property type="match status" value="2"/>
</dbReference>
<evidence type="ECO:0000256" key="1">
    <source>
        <dbReference type="ARBA" id="ARBA00022723"/>
    </source>
</evidence>
<dbReference type="SUPFAM" id="SSF49562">
    <property type="entry name" value="C2 domain (Calcium/lipid-binding domain, CaLB)"/>
    <property type="match status" value="2"/>
</dbReference>
<protein>
    <recommendedName>
        <fullName evidence="4">C2 domain-containing protein</fullName>
    </recommendedName>
</protein>
<dbReference type="GO" id="GO:0005509">
    <property type="term" value="F:calcium ion binding"/>
    <property type="evidence" value="ECO:0007669"/>
    <property type="project" value="TreeGrafter"/>
</dbReference>
<dbReference type="InterPro" id="IPR000008">
    <property type="entry name" value="C2_dom"/>
</dbReference>
<dbReference type="SUPFAM" id="SSF56104">
    <property type="entry name" value="SAICAR synthase-like"/>
    <property type="match status" value="1"/>
</dbReference>
<dbReference type="AlphaFoldDB" id="A0A7S2A4M6"/>
<reference evidence="5" key="1">
    <citation type="submission" date="2021-01" db="EMBL/GenBank/DDBJ databases">
        <authorList>
            <person name="Corre E."/>
            <person name="Pelletier E."/>
            <person name="Niang G."/>
            <person name="Scheremetjew M."/>
            <person name="Finn R."/>
            <person name="Kale V."/>
            <person name="Holt S."/>
            <person name="Cochrane G."/>
            <person name="Meng A."/>
            <person name="Brown T."/>
            <person name="Cohen L."/>
        </authorList>
    </citation>
    <scope>NUCLEOTIDE SEQUENCE</scope>
    <source>
        <strain evidence="5">Grunow 1884</strain>
    </source>
</reference>
<dbReference type="GO" id="GO:0016020">
    <property type="term" value="C:membrane"/>
    <property type="evidence" value="ECO:0007669"/>
    <property type="project" value="TreeGrafter"/>
</dbReference>
<feature type="domain" description="C2" evidence="4">
    <location>
        <begin position="425"/>
        <end position="554"/>
    </location>
</feature>
<feature type="compositionally biased region" description="Basic and acidic residues" evidence="3">
    <location>
        <begin position="552"/>
        <end position="563"/>
    </location>
</feature>
<evidence type="ECO:0000313" key="5">
    <source>
        <dbReference type="EMBL" id="CAD9357845.1"/>
    </source>
</evidence>